<keyword evidence="1" id="KW-0812">Transmembrane</keyword>
<dbReference type="Proteomes" id="UP000183371">
    <property type="component" value="Unassembled WGS sequence"/>
</dbReference>
<evidence type="ECO:0000313" key="3">
    <source>
        <dbReference type="Proteomes" id="UP000183371"/>
    </source>
</evidence>
<evidence type="ECO:0000313" key="2">
    <source>
        <dbReference type="EMBL" id="SFT83396.1"/>
    </source>
</evidence>
<gene>
    <name evidence="2" type="ORF">SAMN05444141_103753</name>
</gene>
<keyword evidence="1" id="KW-1133">Transmembrane helix</keyword>
<sequence length="172" mass="18736">MDFIHYTLQWCKGEILEASIFGTAGLVILLSGIAFGWFGSTPSAKAMMIPLIVLGTIGFTTGVFGVVNNTQRMTTFAEQYHEDPAGFVAEEKQRVEGFEKIFRITYPLAIAFALGGLALFFLFSNAHANAIGVTLLMLATQGLIVDMFAAERGEIYYKHILEAQAASEQTAP</sequence>
<feature type="transmembrane region" description="Helical" evidence="1">
    <location>
        <begin position="104"/>
        <end position="124"/>
    </location>
</feature>
<evidence type="ECO:0000256" key="1">
    <source>
        <dbReference type="SAM" id="Phobius"/>
    </source>
</evidence>
<dbReference type="RefSeq" id="WP_054783004.1">
    <property type="nucleotide sequence ID" value="NZ_FPBD01000003.1"/>
</dbReference>
<accession>A0A1I7B868</accession>
<name>A0A1I7B868_9HYPH</name>
<reference evidence="3" key="1">
    <citation type="submission" date="2016-10" db="EMBL/GenBank/DDBJ databases">
        <authorList>
            <person name="Varghese N."/>
            <person name="Submissions S."/>
        </authorList>
    </citation>
    <scope>NUCLEOTIDE SEQUENCE [LARGE SCALE GENOMIC DNA]</scope>
    <source>
        <strain evidence="3">DSM 17465</strain>
    </source>
</reference>
<keyword evidence="3" id="KW-1185">Reference proteome</keyword>
<proteinExistence type="predicted"/>
<feature type="transmembrane region" description="Helical" evidence="1">
    <location>
        <begin position="130"/>
        <end position="149"/>
    </location>
</feature>
<feature type="transmembrane region" description="Helical" evidence="1">
    <location>
        <begin position="20"/>
        <end position="40"/>
    </location>
</feature>
<organism evidence="2 3">
    <name type="scientific">Pseudovibrio denitrificans</name>
    <dbReference type="NCBI Taxonomy" id="258256"/>
    <lineage>
        <taxon>Bacteria</taxon>
        <taxon>Pseudomonadati</taxon>
        <taxon>Pseudomonadota</taxon>
        <taxon>Alphaproteobacteria</taxon>
        <taxon>Hyphomicrobiales</taxon>
        <taxon>Stappiaceae</taxon>
        <taxon>Pseudovibrio</taxon>
    </lineage>
</organism>
<dbReference type="EMBL" id="FPBD01000003">
    <property type="protein sequence ID" value="SFT83396.1"/>
    <property type="molecule type" value="Genomic_DNA"/>
</dbReference>
<feature type="transmembrane region" description="Helical" evidence="1">
    <location>
        <begin position="46"/>
        <end position="67"/>
    </location>
</feature>
<protein>
    <submittedName>
        <fullName evidence="2">Uncharacterized protein</fullName>
    </submittedName>
</protein>
<dbReference type="AlphaFoldDB" id="A0A1I7B868"/>
<keyword evidence="1" id="KW-0472">Membrane</keyword>